<gene>
    <name evidence="1" type="ORF">CP985_11790</name>
</gene>
<dbReference type="KEGG" id="amyt:AMYT_a0055"/>
<protein>
    <recommendedName>
        <fullName evidence="3">Haemolysin-type calcium binding-related domain-containing protein</fullName>
    </recommendedName>
</protein>
<comment type="caution">
    <text evidence="1">The sequence shown here is derived from an EMBL/GenBank/DDBJ whole genome shotgun (WGS) entry which is preliminary data.</text>
</comment>
<reference evidence="1 2" key="1">
    <citation type="submission" date="2017-09" db="EMBL/GenBank/DDBJ databases">
        <title>Genomics of the genus Arcobacter.</title>
        <authorList>
            <person name="Perez-Cataluna A."/>
            <person name="Figueras M.J."/>
            <person name="Salas-Masso N."/>
        </authorList>
    </citation>
    <scope>NUCLEOTIDE SEQUENCE [LARGE SCALE GENOMIC DNA]</scope>
    <source>
        <strain evidence="1 2">CECT 7386</strain>
    </source>
</reference>
<evidence type="ECO:0000313" key="2">
    <source>
        <dbReference type="Proteomes" id="UP000290092"/>
    </source>
</evidence>
<evidence type="ECO:0000313" key="1">
    <source>
        <dbReference type="EMBL" id="RXK14794.1"/>
    </source>
</evidence>
<accession>A0AAX2AFA9</accession>
<dbReference type="Proteomes" id="UP000290092">
    <property type="component" value="Unassembled WGS sequence"/>
</dbReference>
<dbReference type="EMBL" id="NXID01000051">
    <property type="protein sequence ID" value="RXK14794.1"/>
    <property type="molecule type" value="Genomic_DNA"/>
</dbReference>
<dbReference type="RefSeq" id="WP_114843264.1">
    <property type="nucleotide sequence ID" value="NZ_CP031220.1"/>
</dbReference>
<organism evidence="1 2">
    <name type="scientific">Malaciobacter mytili LMG 24559</name>
    <dbReference type="NCBI Taxonomy" id="1032238"/>
    <lineage>
        <taxon>Bacteria</taxon>
        <taxon>Pseudomonadati</taxon>
        <taxon>Campylobacterota</taxon>
        <taxon>Epsilonproteobacteria</taxon>
        <taxon>Campylobacterales</taxon>
        <taxon>Arcobacteraceae</taxon>
        <taxon>Malaciobacter</taxon>
    </lineage>
</organism>
<keyword evidence="2" id="KW-1185">Reference proteome</keyword>
<evidence type="ECO:0008006" key="3">
    <source>
        <dbReference type="Google" id="ProtNLM"/>
    </source>
</evidence>
<dbReference type="AlphaFoldDB" id="A0AAX2AFA9"/>
<name>A0AAX2AFA9_9BACT</name>
<proteinExistence type="predicted"/>
<sequence length="113" mass="13373">MFLGNTQKKQLINELKLNNREDIVNNILGDETKFKHIKFTDEDSQQVAIMLDEDTYIYSQQVSDDYDWHLDNKKDGKYYLTDTINLNNYTEVEQNNEVSSYYGSLERLKNDSC</sequence>